<evidence type="ECO:0000256" key="10">
    <source>
        <dbReference type="SAM" id="Coils"/>
    </source>
</evidence>
<dbReference type="GO" id="GO:0071013">
    <property type="term" value="C:catalytic step 2 spliceosome"/>
    <property type="evidence" value="ECO:0007669"/>
    <property type="project" value="InterPro"/>
</dbReference>
<dbReference type="GeneID" id="17291957"/>
<dbReference type="eggNOG" id="KOG0282">
    <property type="taxonomic scope" value="Eukaryota"/>
</dbReference>
<reference evidence="11 13" key="1">
    <citation type="journal article" date="2012" name="Nature">
        <title>Algal genomes reveal evolutionary mosaicism and the fate of nucleomorphs.</title>
        <authorList>
            <consortium name="DOE Joint Genome Institute"/>
            <person name="Curtis B.A."/>
            <person name="Tanifuji G."/>
            <person name="Burki F."/>
            <person name="Gruber A."/>
            <person name="Irimia M."/>
            <person name="Maruyama S."/>
            <person name="Arias M.C."/>
            <person name="Ball S.G."/>
            <person name="Gile G.H."/>
            <person name="Hirakawa Y."/>
            <person name="Hopkins J.F."/>
            <person name="Kuo A."/>
            <person name="Rensing S.A."/>
            <person name="Schmutz J."/>
            <person name="Symeonidi A."/>
            <person name="Elias M."/>
            <person name="Eveleigh R.J."/>
            <person name="Herman E.K."/>
            <person name="Klute M.J."/>
            <person name="Nakayama T."/>
            <person name="Obornik M."/>
            <person name="Reyes-Prieto A."/>
            <person name="Armbrust E.V."/>
            <person name="Aves S.J."/>
            <person name="Beiko R.G."/>
            <person name="Coutinho P."/>
            <person name="Dacks J.B."/>
            <person name="Durnford D.G."/>
            <person name="Fast N.M."/>
            <person name="Green B.R."/>
            <person name="Grisdale C.J."/>
            <person name="Hempel F."/>
            <person name="Henrissat B."/>
            <person name="Hoppner M.P."/>
            <person name="Ishida K."/>
            <person name="Kim E."/>
            <person name="Koreny L."/>
            <person name="Kroth P.G."/>
            <person name="Liu Y."/>
            <person name="Malik S.B."/>
            <person name="Maier U.G."/>
            <person name="McRose D."/>
            <person name="Mock T."/>
            <person name="Neilson J.A."/>
            <person name="Onodera N.T."/>
            <person name="Poole A.M."/>
            <person name="Pritham E.J."/>
            <person name="Richards T.A."/>
            <person name="Rocap G."/>
            <person name="Roy S.W."/>
            <person name="Sarai C."/>
            <person name="Schaack S."/>
            <person name="Shirato S."/>
            <person name="Slamovits C.H."/>
            <person name="Spencer D.F."/>
            <person name="Suzuki S."/>
            <person name="Worden A.Z."/>
            <person name="Zauner S."/>
            <person name="Barry K."/>
            <person name="Bell C."/>
            <person name="Bharti A.K."/>
            <person name="Crow J.A."/>
            <person name="Grimwood J."/>
            <person name="Kramer R."/>
            <person name="Lindquist E."/>
            <person name="Lucas S."/>
            <person name="Salamov A."/>
            <person name="McFadden G.I."/>
            <person name="Lane C.E."/>
            <person name="Keeling P.J."/>
            <person name="Gray M.W."/>
            <person name="Grigoriev I.V."/>
            <person name="Archibald J.M."/>
        </authorList>
    </citation>
    <scope>NUCLEOTIDE SEQUENCE</scope>
    <source>
        <strain evidence="11 13">CCMP2712</strain>
    </source>
</reference>
<dbReference type="Gene3D" id="2.130.10.10">
    <property type="entry name" value="YVTN repeat-like/Quinoprotein amine dehydrogenase"/>
    <property type="match status" value="1"/>
</dbReference>
<dbReference type="AlphaFoldDB" id="L1IG62"/>
<dbReference type="RefSeq" id="XP_005822231.1">
    <property type="nucleotide sequence ID" value="XM_005822174.1"/>
</dbReference>
<dbReference type="GO" id="GO:0003729">
    <property type="term" value="F:mRNA binding"/>
    <property type="evidence" value="ECO:0007669"/>
    <property type="project" value="TreeGrafter"/>
</dbReference>
<dbReference type="InterPro" id="IPR015943">
    <property type="entry name" value="WD40/YVTN_repeat-like_dom_sf"/>
</dbReference>
<feature type="repeat" description="WD" evidence="9">
    <location>
        <begin position="295"/>
        <end position="336"/>
    </location>
</feature>
<feature type="coiled-coil region" evidence="10">
    <location>
        <begin position="175"/>
        <end position="205"/>
    </location>
</feature>
<dbReference type="HOGENOM" id="CLU_022571_2_1_1"/>
<keyword evidence="13" id="KW-1185">Reference proteome</keyword>
<reference evidence="13" key="2">
    <citation type="submission" date="2012-11" db="EMBL/GenBank/DDBJ databases">
        <authorList>
            <person name="Kuo A."/>
            <person name="Curtis B.A."/>
            <person name="Tanifuji G."/>
            <person name="Burki F."/>
            <person name="Gruber A."/>
            <person name="Irimia M."/>
            <person name="Maruyama S."/>
            <person name="Arias M.C."/>
            <person name="Ball S.G."/>
            <person name="Gile G.H."/>
            <person name="Hirakawa Y."/>
            <person name="Hopkins J.F."/>
            <person name="Rensing S.A."/>
            <person name="Schmutz J."/>
            <person name="Symeonidi A."/>
            <person name="Elias M."/>
            <person name="Eveleigh R.J."/>
            <person name="Herman E.K."/>
            <person name="Klute M.J."/>
            <person name="Nakayama T."/>
            <person name="Obornik M."/>
            <person name="Reyes-Prieto A."/>
            <person name="Armbrust E.V."/>
            <person name="Aves S.J."/>
            <person name="Beiko R.G."/>
            <person name="Coutinho P."/>
            <person name="Dacks J.B."/>
            <person name="Durnford D.G."/>
            <person name="Fast N.M."/>
            <person name="Green B.R."/>
            <person name="Grisdale C."/>
            <person name="Hempe F."/>
            <person name="Henrissat B."/>
            <person name="Hoppner M.P."/>
            <person name="Ishida K.-I."/>
            <person name="Kim E."/>
            <person name="Koreny L."/>
            <person name="Kroth P.G."/>
            <person name="Liu Y."/>
            <person name="Malik S.-B."/>
            <person name="Maier U.G."/>
            <person name="McRose D."/>
            <person name="Mock T."/>
            <person name="Neilson J.A."/>
            <person name="Onodera N.T."/>
            <person name="Poole A.M."/>
            <person name="Pritham E.J."/>
            <person name="Richards T.A."/>
            <person name="Rocap G."/>
            <person name="Roy S.W."/>
            <person name="Sarai C."/>
            <person name="Schaack S."/>
            <person name="Shirato S."/>
            <person name="Slamovits C.H."/>
            <person name="Spencer D.F."/>
            <person name="Suzuki S."/>
            <person name="Worden A.Z."/>
            <person name="Zauner S."/>
            <person name="Barry K."/>
            <person name="Bell C."/>
            <person name="Bharti A.K."/>
            <person name="Crow J.A."/>
            <person name="Grimwood J."/>
            <person name="Kramer R."/>
            <person name="Lindquist E."/>
            <person name="Lucas S."/>
            <person name="Salamov A."/>
            <person name="McFadden G.I."/>
            <person name="Lane C.E."/>
            <person name="Keeling P.J."/>
            <person name="Gray M.W."/>
            <person name="Grigoriev I.V."/>
            <person name="Archibald J.M."/>
        </authorList>
    </citation>
    <scope>NUCLEOTIDE SEQUENCE</scope>
    <source>
        <strain evidence="13">CCMP2712</strain>
    </source>
</reference>
<dbReference type="Proteomes" id="UP000011087">
    <property type="component" value="Unassembled WGS sequence"/>
</dbReference>
<gene>
    <name evidence="11" type="ORF">GUITHDRAFT_118596</name>
</gene>
<comment type="subcellular location">
    <subcellularLocation>
        <location evidence="1">Nucleus</location>
    </subcellularLocation>
</comment>
<evidence type="ECO:0000256" key="8">
    <source>
        <dbReference type="ARBA" id="ARBA00068146"/>
    </source>
</evidence>
<dbReference type="SUPFAM" id="SSF50978">
    <property type="entry name" value="WD40 repeat-like"/>
    <property type="match status" value="1"/>
</dbReference>
<dbReference type="STRING" id="905079.L1IG62"/>
<evidence type="ECO:0000313" key="12">
    <source>
        <dbReference type="EnsemblProtists" id="EKX35251"/>
    </source>
</evidence>
<dbReference type="KEGG" id="gtt:GUITHDRAFT_118596"/>
<dbReference type="InterPro" id="IPR001680">
    <property type="entry name" value="WD40_rpt"/>
</dbReference>
<dbReference type="PANTHER" id="PTHR43979">
    <property type="entry name" value="PRE-MRNA-PROCESSING FACTOR 17"/>
    <property type="match status" value="1"/>
</dbReference>
<dbReference type="PaxDb" id="55529-EKX35251"/>
<dbReference type="FunFam" id="2.130.10.10:FF:000034">
    <property type="entry name" value="Pre-mRNA-processing factor 17, putative"/>
    <property type="match status" value="1"/>
</dbReference>
<evidence type="ECO:0000256" key="9">
    <source>
        <dbReference type="PROSITE-ProRule" id="PRU00221"/>
    </source>
</evidence>
<proteinExistence type="predicted"/>
<sequence>MDAVFGYGSDEDNKSKSQGSLAITVQAAPDVGKADLTSETQKMVANNSKMVTYNPSYEALWTPEAGPSNPYYQNGITPGMRNTLGGFIERTNVADFHFEEQHQTFNTFGFAMDPSAANDSMFGSNIVGDRSAWNLMQGRTVHQATKRDAKKRKLDDSAAEQVLAGLGTAMTSEEAAEMAQDVKAIEEAEKAAKEAAETVKEKAEVSIFEASSIFHGKETKDYQGRTWIDAPTDIKAVEPQSYIPKVSVHTWSGHTKGVQAIRWFPKTGHLLLSASMDCKIKIWDVYNNRKTLRTYMGHQKAVRDICFSTDGRQFASVGYDKVVRYWDTETGTCLKSWRSKGIPYSVKIHPGDDNILAGSSCKNILQWDPRHPNRSSLVQEYIQHLGAVNTVTFIDGNRRVVSTADDKKLFLWEYGIGTAPMKHISEPWMHAMPAVTAAPFDNGNPKYLLCQSLDNQILCYMSGDRFKLNKKKLFVGHTIAGYACQVGVSPDLKYVLSGDGDGRLWLWDWKSAKVYRKFKVISARSRRV</sequence>
<dbReference type="PROSITE" id="PS50294">
    <property type="entry name" value="WD_REPEATS_REGION"/>
    <property type="match status" value="2"/>
</dbReference>
<evidence type="ECO:0000313" key="13">
    <source>
        <dbReference type="Proteomes" id="UP000011087"/>
    </source>
</evidence>
<dbReference type="InterPro" id="IPR036322">
    <property type="entry name" value="WD40_repeat_dom_sf"/>
</dbReference>
<dbReference type="PROSITE" id="PS00678">
    <property type="entry name" value="WD_REPEATS_1"/>
    <property type="match status" value="1"/>
</dbReference>
<protein>
    <recommendedName>
        <fullName evidence="8">Pre-mRNA-processing factor 17</fullName>
    </recommendedName>
</protein>
<keyword evidence="5" id="KW-0677">Repeat</keyword>
<keyword evidence="10" id="KW-0175">Coiled coil</keyword>
<feature type="repeat" description="WD" evidence="9">
    <location>
        <begin position="251"/>
        <end position="293"/>
    </location>
</feature>
<evidence type="ECO:0000313" key="11">
    <source>
        <dbReference type="EMBL" id="EKX35251.1"/>
    </source>
</evidence>
<name>L1IG62_GUITC</name>
<dbReference type="Pfam" id="PF00400">
    <property type="entry name" value="WD40"/>
    <property type="match status" value="4"/>
</dbReference>
<dbReference type="EnsemblProtists" id="EKX35251">
    <property type="protein sequence ID" value="EKX35251"/>
    <property type="gene ID" value="GUITHDRAFT_118596"/>
</dbReference>
<dbReference type="GO" id="GO:0000398">
    <property type="term" value="P:mRNA splicing, via spliceosome"/>
    <property type="evidence" value="ECO:0007669"/>
    <property type="project" value="InterPro"/>
</dbReference>
<dbReference type="CDD" id="cd00200">
    <property type="entry name" value="WD40"/>
    <property type="match status" value="1"/>
</dbReference>
<dbReference type="InterPro" id="IPR019775">
    <property type="entry name" value="WD40_repeat_CS"/>
</dbReference>
<dbReference type="OMA" id="TLWHPHE"/>
<feature type="repeat" description="WD" evidence="9">
    <location>
        <begin position="486"/>
        <end position="517"/>
    </location>
</feature>
<evidence type="ECO:0000256" key="5">
    <source>
        <dbReference type="ARBA" id="ARBA00022737"/>
    </source>
</evidence>
<evidence type="ECO:0000256" key="3">
    <source>
        <dbReference type="ARBA" id="ARBA00022664"/>
    </source>
</evidence>
<feature type="repeat" description="WD" evidence="9">
    <location>
        <begin position="381"/>
        <end position="413"/>
    </location>
</feature>
<dbReference type="PROSITE" id="PS50082">
    <property type="entry name" value="WD_REPEATS_2"/>
    <property type="match status" value="4"/>
</dbReference>
<organism evidence="11">
    <name type="scientific">Guillardia theta (strain CCMP2712)</name>
    <name type="common">Cryptophyte</name>
    <dbReference type="NCBI Taxonomy" id="905079"/>
    <lineage>
        <taxon>Eukaryota</taxon>
        <taxon>Cryptophyceae</taxon>
        <taxon>Pyrenomonadales</taxon>
        <taxon>Geminigeraceae</taxon>
        <taxon>Guillardia</taxon>
    </lineage>
</organism>
<evidence type="ECO:0000256" key="6">
    <source>
        <dbReference type="ARBA" id="ARBA00023187"/>
    </source>
</evidence>
<keyword evidence="3" id="KW-0507">mRNA processing</keyword>
<evidence type="ECO:0000256" key="2">
    <source>
        <dbReference type="ARBA" id="ARBA00022574"/>
    </source>
</evidence>
<evidence type="ECO:0000256" key="7">
    <source>
        <dbReference type="ARBA" id="ARBA00023242"/>
    </source>
</evidence>
<dbReference type="PANTHER" id="PTHR43979:SF1">
    <property type="entry name" value="PRE-MRNA-PROCESSING FACTOR 17"/>
    <property type="match status" value="1"/>
</dbReference>
<keyword evidence="7" id="KW-0539">Nucleus</keyword>
<dbReference type="InterPro" id="IPR032847">
    <property type="entry name" value="PRPF17"/>
</dbReference>
<reference evidence="12" key="3">
    <citation type="submission" date="2016-03" db="UniProtKB">
        <authorList>
            <consortium name="EnsemblProtists"/>
        </authorList>
    </citation>
    <scope>IDENTIFICATION</scope>
</reference>
<keyword evidence="6" id="KW-0508">mRNA splicing</keyword>
<dbReference type="EMBL" id="JH993094">
    <property type="protein sequence ID" value="EKX35251.1"/>
    <property type="molecule type" value="Genomic_DNA"/>
</dbReference>
<dbReference type="OrthoDB" id="10257301at2759"/>
<dbReference type="SMART" id="SM00320">
    <property type="entry name" value="WD40"/>
    <property type="match status" value="5"/>
</dbReference>
<accession>L1IG62</accession>
<keyword evidence="4" id="KW-0747">Spliceosome</keyword>
<evidence type="ECO:0000256" key="1">
    <source>
        <dbReference type="ARBA" id="ARBA00004123"/>
    </source>
</evidence>
<evidence type="ECO:0000256" key="4">
    <source>
        <dbReference type="ARBA" id="ARBA00022728"/>
    </source>
</evidence>
<keyword evidence="2 9" id="KW-0853">WD repeat</keyword>